<dbReference type="InterPro" id="IPR007497">
    <property type="entry name" value="SIMPL/DUF541"/>
</dbReference>
<dbReference type="PANTHER" id="PTHR34387:SF2">
    <property type="entry name" value="SLR1258 PROTEIN"/>
    <property type="match status" value="1"/>
</dbReference>
<dbReference type="PIRSF" id="PIRSF029033">
    <property type="entry name" value="UCP029033"/>
    <property type="match status" value="1"/>
</dbReference>
<accession>A0A9X0U4Q0</accession>
<reference evidence="2 3" key="1">
    <citation type="submission" date="2020-08" db="EMBL/GenBank/DDBJ databases">
        <title>Genomic Encyclopedia of Type Strains, Phase IV (KMG-V): Genome sequencing to study the core and pangenomes of soil and plant-associated prokaryotes.</title>
        <authorList>
            <person name="Whitman W."/>
        </authorList>
    </citation>
    <scope>NUCLEOTIDE SEQUENCE [LARGE SCALE GENOMIC DNA]</scope>
    <source>
        <strain evidence="2 3">X5P2</strain>
    </source>
</reference>
<dbReference type="AlphaFoldDB" id="A0A9X0U4Q0"/>
<dbReference type="Proteomes" id="UP000535182">
    <property type="component" value="Unassembled WGS sequence"/>
</dbReference>
<keyword evidence="3" id="KW-1185">Reference proteome</keyword>
<keyword evidence="1" id="KW-1133">Transmembrane helix</keyword>
<evidence type="ECO:0000256" key="1">
    <source>
        <dbReference type="SAM" id="Phobius"/>
    </source>
</evidence>
<evidence type="ECO:0000313" key="2">
    <source>
        <dbReference type="EMBL" id="MBB5328072.1"/>
    </source>
</evidence>
<sequence>MTGLFVDTVIVLLHSAAVVRTEGFLLETERSSLFAPAAVVGVCLLLGLVAGGWILGSEIKEIRLADRYVTVKGLVERTVKSDMATWPVSFKEAGNDLPQVFAKSEADKTAVLKFFAGQGIAPGEITVGQIKVTDKLANEYGGNNTGPRYIVEQTVTVQSKDVDKISKAGQKTADLVQAGIVVGGTNGQQGGIRYEFTGLNALKPDMITEATRNARASADRFAADSGSQVGSIRSANQGVFSISPAGSGAAPDEGGGGGDADASIMKKVRVVSTVDYYLVR</sequence>
<dbReference type="Gene3D" id="3.30.110.170">
    <property type="entry name" value="Protein of unknown function (DUF541), domain 1"/>
    <property type="match status" value="1"/>
</dbReference>
<dbReference type="InterPro" id="IPR016907">
    <property type="entry name" value="UCP029033"/>
</dbReference>
<keyword evidence="1" id="KW-0472">Membrane</keyword>
<organism evidence="2 3">
    <name type="scientific">Tunturiibacter gelidiferens</name>
    <dbReference type="NCBI Taxonomy" id="3069689"/>
    <lineage>
        <taxon>Bacteria</taxon>
        <taxon>Pseudomonadati</taxon>
        <taxon>Acidobacteriota</taxon>
        <taxon>Terriglobia</taxon>
        <taxon>Terriglobales</taxon>
        <taxon>Acidobacteriaceae</taxon>
        <taxon>Tunturiibacter</taxon>
    </lineage>
</organism>
<keyword evidence="1" id="KW-0812">Transmembrane</keyword>
<dbReference type="RefSeq" id="WP_260698111.1">
    <property type="nucleotide sequence ID" value="NZ_JACHEB010000003.1"/>
</dbReference>
<dbReference type="PANTHER" id="PTHR34387">
    <property type="entry name" value="SLR1258 PROTEIN"/>
    <property type="match status" value="1"/>
</dbReference>
<dbReference type="GO" id="GO:0006974">
    <property type="term" value="P:DNA damage response"/>
    <property type="evidence" value="ECO:0007669"/>
    <property type="project" value="TreeGrafter"/>
</dbReference>
<name>A0A9X0U4Q0_9BACT</name>
<feature type="transmembrane region" description="Helical" evidence="1">
    <location>
        <begin position="33"/>
        <end position="55"/>
    </location>
</feature>
<comment type="caution">
    <text evidence="2">The sequence shown here is derived from an EMBL/GenBank/DDBJ whole genome shotgun (WGS) entry which is preliminary data.</text>
</comment>
<evidence type="ECO:0008006" key="4">
    <source>
        <dbReference type="Google" id="ProtNLM"/>
    </source>
</evidence>
<dbReference type="EMBL" id="JACHEB010000003">
    <property type="protein sequence ID" value="MBB5328072.1"/>
    <property type="molecule type" value="Genomic_DNA"/>
</dbReference>
<dbReference type="Gene3D" id="3.30.70.2970">
    <property type="entry name" value="Protein of unknown function (DUF541), domain 2"/>
    <property type="match status" value="1"/>
</dbReference>
<protein>
    <recommendedName>
        <fullName evidence="4">SIMPL domain-containing protein</fullName>
    </recommendedName>
</protein>
<dbReference type="Pfam" id="PF04402">
    <property type="entry name" value="SIMPL"/>
    <property type="match status" value="1"/>
</dbReference>
<proteinExistence type="predicted"/>
<evidence type="ECO:0000313" key="3">
    <source>
        <dbReference type="Proteomes" id="UP000535182"/>
    </source>
</evidence>
<dbReference type="InterPro" id="IPR052022">
    <property type="entry name" value="26kDa_periplasmic_antigen"/>
</dbReference>
<gene>
    <name evidence="2" type="ORF">HDF14_001678</name>
</gene>